<evidence type="ECO:0000313" key="3">
    <source>
        <dbReference type="Proteomes" id="UP000199518"/>
    </source>
</evidence>
<dbReference type="Proteomes" id="UP000199518">
    <property type="component" value="Unassembled WGS sequence"/>
</dbReference>
<proteinExistence type="predicted"/>
<dbReference type="RefSeq" id="WP_092053582.1">
    <property type="nucleotide sequence ID" value="NZ_FOQD01000015.1"/>
</dbReference>
<evidence type="ECO:0000313" key="2">
    <source>
        <dbReference type="EMBL" id="SFJ10193.1"/>
    </source>
</evidence>
<name>A0A1I3NLM4_9PLAN</name>
<sequence>MNEDLNRLRVTMEQMERLLLALNDLKENVLPKDPGLFATMAEGPLEDLERLRKEVQETPTLDDVYAILNRRHSSGKHDQAERHNEHQP</sequence>
<dbReference type="STRING" id="1576369.SAMN05421753_115138"/>
<dbReference type="AlphaFoldDB" id="A0A1I3NLM4"/>
<evidence type="ECO:0000256" key="1">
    <source>
        <dbReference type="SAM" id="MobiDB-lite"/>
    </source>
</evidence>
<keyword evidence="3" id="KW-1185">Reference proteome</keyword>
<accession>A0A1I3NLM4</accession>
<feature type="region of interest" description="Disordered" evidence="1">
    <location>
        <begin position="69"/>
        <end position="88"/>
    </location>
</feature>
<dbReference type="EMBL" id="FOQD01000015">
    <property type="protein sequence ID" value="SFJ10193.1"/>
    <property type="molecule type" value="Genomic_DNA"/>
</dbReference>
<organism evidence="2 3">
    <name type="scientific">Planctomicrobium piriforme</name>
    <dbReference type="NCBI Taxonomy" id="1576369"/>
    <lineage>
        <taxon>Bacteria</taxon>
        <taxon>Pseudomonadati</taxon>
        <taxon>Planctomycetota</taxon>
        <taxon>Planctomycetia</taxon>
        <taxon>Planctomycetales</taxon>
        <taxon>Planctomycetaceae</taxon>
        <taxon>Planctomicrobium</taxon>
    </lineage>
</organism>
<protein>
    <submittedName>
        <fullName evidence="2">Uncharacterized protein</fullName>
    </submittedName>
</protein>
<gene>
    <name evidence="2" type="ORF">SAMN05421753_115138</name>
</gene>
<dbReference type="OrthoDB" id="9800470at2"/>
<reference evidence="3" key="1">
    <citation type="submission" date="2016-10" db="EMBL/GenBank/DDBJ databases">
        <authorList>
            <person name="Varghese N."/>
            <person name="Submissions S."/>
        </authorList>
    </citation>
    <scope>NUCLEOTIDE SEQUENCE [LARGE SCALE GENOMIC DNA]</scope>
    <source>
        <strain evidence="3">DSM 26348</strain>
    </source>
</reference>
<feature type="compositionally biased region" description="Basic and acidic residues" evidence="1">
    <location>
        <begin position="75"/>
        <end position="88"/>
    </location>
</feature>